<reference evidence="1" key="2">
    <citation type="submission" date="2020-11" db="EMBL/GenBank/DDBJ databases">
        <authorList>
            <person name="McCartney M.A."/>
            <person name="Auch B."/>
            <person name="Kono T."/>
            <person name="Mallez S."/>
            <person name="Becker A."/>
            <person name="Gohl D.M."/>
            <person name="Silverstein K.A.T."/>
            <person name="Koren S."/>
            <person name="Bechman K.B."/>
            <person name="Herman A."/>
            <person name="Abrahante J.E."/>
            <person name="Garbe J."/>
        </authorList>
    </citation>
    <scope>NUCLEOTIDE SEQUENCE</scope>
    <source>
        <strain evidence="1">Duluth1</strain>
        <tissue evidence="1">Whole animal</tissue>
    </source>
</reference>
<accession>A0A9D4HVB1</accession>
<name>A0A9D4HVB1_DREPO</name>
<comment type="caution">
    <text evidence="1">The sequence shown here is derived from an EMBL/GenBank/DDBJ whole genome shotgun (WGS) entry which is preliminary data.</text>
</comment>
<dbReference type="Proteomes" id="UP000828390">
    <property type="component" value="Unassembled WGS sequence"/>
</dbReference>
<evidence type="ECO:0000313" key="2">
    <source>
        <dbReference type="Proteomes" id="UP000828390"/>
    </source>
</evidence>
<proteinExistence type="predicted"/>
<organism evidence="1 2">
    <name type="scientific">Dreissena polymorpha</name>
    <name type="common">Zebra mussel</name>
    <name type="synonym">Mytilus polymorpha</name>
    <dbReference type="NCBI Taxonomy" id="45954"/>
    <lineage>
        <taxon>Eukaryota</taxon>
        <taxon>Metazoa</taxon>
        <taxon>Spiralia</taxon>
        <taxon>Lophotrochozoa</taxon>
        <taxon>Mollusca</taxon>
        <taxon>Bivalvia</taxon>
        <taxon>Autobranchia</taxon>
        <taxon>Heteroconchia</taxon>
        <taxon>Euheterodonta</taxon>
        <taxon>Imparidentia</taxon>
        <taxon>Neoheterodontei</taxon>
        <taxon>Myida</taxon>
        <taxon>Dreissenoidea</taxon>
        <taxon>Dreissenidae</taxon>
        <taxon>Dreissena</taxon>
    </lineage>
</organism>
<evidence type="ECO:0000313" key="1">
    <source>
        <dbReference type="EMBL" id="KAH3734272.1"/>
    </source>
</evidence>
<dbReference type="AlphaFoldDB" id="A0A9D4HVB1"/>
<dbReference type="EMBL" id="JAIWYP010000011">
    <property type="protein sequence ID" value="KAH3734272.1"/>
    <property type="molecule type" value="Genomic_DNA"/>
</dbReference>
<sequence>MGGHADMCVEVAALKTFYKSNHTQMSRFKRTVGQSCEGTETVDDLYATDK</sequence>
<reference evidence="1" key="1">
    <citation type="journal article" date="2019" name="bioRxiv">
        <title>The Genome of the Zebra Mussel, Dreissena polymorpha: A Resource for Invasive Species Research.</title>
        <authorList>
            <person name="McCartney M.A."/>
            <person name="Auch B."/>
            <person name="Kono T."/>
            <person name="Mallez S."/>
            <person name="Zhang Y."/>
            <person name="Obille A."/>
            <person name="Becker A."/>
            <person name="Abrahante J.E."/>
            <person name="Garbe J."/>
            <person name="Badalamenti J.P."/>
            <person name="Herman A."/>
            <person name="Mangelson H."/>
            <person name="Liachko I."/>
            <person name="Sullivan S."/>
            <person name="Sone E.D."/>
            <person name="Koren S."/>
            <person name="Silverstein K.A.T."/>
            <person name="Beckman K.B."/>
            <person name="Gohl D.M."/>
        </authorList>
    </citation>
    <scope>NUCLEOTIDE SEQUENCE</scope>
    <source>
        <strain evidence="1">Duluth1</strain>
        <tissue evidence="1">Whole animal</tissue>
    </source>
</reference>
<protein>
    <submittedName>
        <fullName evidence="1">Uncharacterized protein</fullName>
    </submittedName>
</protein>
<gene>
    <name evidence="1" type="ORF">DPMN_040711</name>
</gene>
<keyword evidence="2" id="KW-1185">Reference proteome</keyword>